<evidence type="ECO:0000313" key="6">
    <source>
        <dbReference type="EMBL" id="GLS22122.1"/>
    </source>
</evidence>
<sequence>MVPQSEPQHKRPSILVVEDEALIRAILSDELRTAGLTVVEATSADEALSYLKTAGMVDLIFTDIQMPGSMNGLELARRLRAQNPSLPIIITSGNTGPKGAEGIGQFMPKPYDMEQAVEMICSTLGVSPSGGRT</sequence>
<organism evidence="6 7">
    <name type="scientific">Labrys miyagiensis</name>
    <dbReference type="NCBI Taxonomy" id="346912"/>
    <lineage>
        <taxon>Bacteria</taxon>
        <taxon>Pseudomonadati</taxon>
        <taxon>Pseudomonadota</taxon>
        <taxon>Alphaproteobacteria</taxon>
        <taxon>Hyphomicrobiales</taxon>
        <taxon>Xanthobacteraceae</taxon>
        <taxon>Labrys</taxon>
    </lineage>
</organism>
<dbReference type="InterPro" id="IPR001789">
    <property type="entry name" value="Sig_transdc_resp-reg_receiver"/>
</dbReference>
<evidence type="ECO:0000256" key="4">
    <source>
        <dbReference type="PROSITE-ProRule" id="PRU00169"/>
    </source>
</evidence>
<dbReference type="InterPro" id="IPR050595">
    <property type="entry name" value="Bact_response_regulator"/>
</dbReference>
<dbReference type="InterPro" id="IPR011006">
    <property type="entry name" value="CheY-like_superfamily"/>
</dbReference>
<dbReference type="PANTHER" id="PTHR44591">
    <property type="entry name" value="STRESS RESPONSE REGULATOR PROTEIN 1"/>
    <property type="match status" value="1"/>
</dbReference>
<dbReference type="PANTHER" id="PTHR44591:SF3">
    <property type="entry name" value="RESPONSE REGULATORY DOMAIN-CONTAINING PROTEIN"/>
    <property type="match status" value="1"/>
</dbReference>
<dbReference type="RefSeq" id="WP_284315095.1">
    <property type="nucleotide sequence ID" value="NZ_BSPC01000058.1"/>
</dbReference>
<evidence type="ECO:0000256" key="3">
    <source>
        <dbReference type="ARBA" id="ARBA00023163"/>
    </source>
</evidence>
<evidence type="ECO:0000313" key="7">
    <source>
        <dbReference type="Proteomes" id="UP001156882"/>
    </source>
</evidence>
<evidence type="ECO:0000256" key="2">
    <source>
        <dbReference type="ARBA" id="ARBA00023015"/>
    </source>
</evidence>
<dbReference type="PROSITE" id="PS50110">
    <property type="entry name" value="RESPONSE_REGULATORY"/>
    <property type="match status" value="1"/>
</dbReference>
<dbReference type="Pfam" id="PF00072">
    <property type="entry name" value="Response_reg"/>
    <property type="match status" value="1"/>
</dbReference>
<keyword evidence="7" id="KW-1185">Reference proteome</keyword>
<keyword evidence="1 4" id="KW-0597">Phosphoprotein</keyword>
<accession>A0ABQ6CV27</accession>
<dbReference type="SUPFAM" id="SSF52172">
    <property type="entry name" value="CheY-like"/>
    <property type="match status" value="1"/>
</dbReference>
<feature type="domain" description="Response regulatory" evidence="5">
    <location>
        <begin position="13"/>
        <end position="124"/>
    </location>
</feature>
<keyword evidence="2" id="KW-0805">Transcription regulation</keyword>
<comment type="caution">
    <text evidence="6">The sequence shown here is derived from an EMBL/GenBank/DDBJ whole genome shotgun (WGS) entry which is preliminary data.</text>
</comment>
<name>A0ABQ6CV27_9HYPH</name>
<gene>
    <name evidence="6" type="ORF">GCM10007874_51390</name>
</gene>
<dbReference type="Proteomes" id="UP001156882">
    <property type="component" value="Unassembled WGS sequence"/>
</dbReference>
<keyword evidence="3" id="KW-0804">Transcription</keyword>
<proteinExistence type="predicted"/>
<dbReference type="EMBL" id="BSPC01000058">
    <property type="protein sequence ID" value="GLS22122.1"/>
    <property type="molecule type" value="Genomic_DNA"/>
</dbReference>
<dbReference type="SMART" id="SM00448">
    <property type="entry name" value="REC"/>
    <property type="match status" value="1"/>
</dbReference>
<evidence type="ECO:0000256" key="1">
    <source>
        <dbReference type="ARBA" id="ARBA00022553"/>
    </source>
</evidence>
<evidence type="ECO:0000259" key="5">
    <source>
        <dbReference type="PROSITE" id="PS50110"/>
    </source>
</evidence>
<reference evidence="7" key="1">
    <citation type="journal article" date="2019" name="Int. J. Syst. Evol. Microbiol.">
        <title>The Global Catalogue of Microorganisms (GCM) 10K type strain sequencing project: providing services to taxonomists for standard genome sequencing and annotation.</title>
        <authorList>
            <consortium name="The Broad Institute Genomics Platform"/>
            <consortium name="The Broad Institute Genome Sequencing Center for Infectious Disease"/>
            <person name="Wu L."/>
            <person name="Ma J."/>
        </authorList>
    </citation>
    <scope>NUCLEOTIDE SEQUENCE [LARGE SCALE GENOMIC DNA]</scope>
    <source>
        <strain evidence="7">NBRC 101365</strain>
    </source>
</reference>
<feature type="modified residue" description="4-aspartylphosphate" evidence="4">
    <location>
        <position position="63"/>
    </location>
</feature>
<protein>
    <recommendedName>
        <fullName evidence="5">Response regulatory domain-containing protein</fullName>
    </recommendedName>
</protein>
<dbReference type="Gene3D" id="3.40.50.2300">
    <property type="match status" value="1"/>
</dbReference>